<comment type="caution">
    <text evidence="2">The sequence shown here is derived from an EMBL/GenBank/DDBJ whole genome shotgun (WGS) entry which is preliminary data.</text>
</comment>
<dbReference type="GO" id="GO:0050660">
    <property type="term" value="F:flavin adenine dinucleotide binding"/>
    <property type="evidence" value="ECO:0007669"/>
    <property type="project" value="TreeGrafter"/>
</dbReference>
<gene>
    <name evidence="2" type="ORF">HMPREF0539_0333</name>
</gene>
<evidence type="ECO:0000313" key="3">
    <source>
        <dbReference type="Proteomes" id="UP000004525"/>
    </source>
</evidence>
<dbReference type="PANTHER" id="PTHR43539:SF89">
    <property type="entry name" value="NAD(P)-BINDING DOMAIN-CONTAINING PROTEIN"/>
    <property type="match status" value="1"/>
</dbReference>
<evidence type="ECO:0000313" key="2">
    <source>
        <dbReference type="EMBL" id="EEN81511.1"/>
    </source>
</evidence>
<keyword evidence="3" id="KW-1185">Reference proteome</keyword>
<evidence type="ECO:0008006" key="4">
    <source>
        <dbReference type="Google" id="ProtNLM"/>
    </source>
</evidence>
<dbReference type="GO" id="GO:0004497">
    <property type="term" value="F:monooxygenase activity"/>
    <property type="evidence" value="ECO:0007669"/>
    <property type="project" value="TreeGrafter"/>
</dbReference>
<dbReference type="PRINTS" id="PR00411">
    <property type="entry name" value="PNDRDTASEI"/>
</dbReference>
<proteinExistence type="predicted"/>
<reference evidence="2" key="1">
    <citation type="submission" date="2009-01" db="EMBL/GenBank/DDBJ databases">
        <authorList>
            <person name="Qin X."/>
            <person name="Bachman B."/>
            <person name="Battles P."/>
            <person name="Bell A."/>
            <person name="Bess C."/>
            <person name="Bickham C."/>
            <person name="Chaboub L."/>
            <person name="Chen D."/>
            <person name="Coyle M."/>
            <person name="Deiros D.R."/>
            <person name="Dinh H."/>
            <person name="Forbes L."/>
            <person name="Fowler G."/>
            <person name="Francisco L."/>
            <person name="Fu Q."/>
            <person name="Gubbala S."/>
            <person name="Hale W."/>
            <person name="Han Y."/>
            <person name="Hemphill L."/>
            <person name="Highlander S.K."/>
            <person name="Hirani K."/>
            <person name="Hogues M."/>
            <person name="Jackson L."/>
            <person name="Jakkamsetti A."/>
            <person name="Javaid M."/>
            <person name="Jiang H."/>
            <person name="Korchina V."/>
            <person name="Kovar C."/>
            <person name="Lara F."/>
            <person name="Lee S."/>
            <person name="Mata R."/>
            <person name="Mathew T."/>
            <person name="Moen C."/>
            <person name="Morales K."/>
            <person name="Munidasa M."/>
            <person name="Nazareth L."/>
            <person name="Ngo R."/>
            <person name="Nguyen L."/>
            <person name="Okwuonu G."/>
            <person name="Ongeri F."/>
            <person name="Patil S."/>
            <person name="Petrosino J."/>
            <person name="Pham C."/>
            <person name="Pham P."/>
            <person name="Pu L.-L."/>
            <person name="Puazo M."/>
            <person name="Raj R."/>
            <person name="Reid J."/>
            <person name="Rouhana J."/>
            <person name="Saada N."/>
            <person name="Shang Y."/>
            <person name="Simmons D."/>
            <person name="Thornton R."/>
            <person name="Warren J."/>
            <person name="Weissenberger G."/>
            <person name="Zhang J."/>
            <person name="Zhang L."/>
            <person name="Zhou C."/>
            <person name="Zhu D."/>
            <person name="Muzny D."/>
            <person name="Worley K."/>
            <person name="Gibbs R."/>
        </authorList>
    </citation>
    <scope>NUCLEOTIDE SEQUENCE [LARGE SCALE GENOMIC DNA]</scope>
    <source>
        <strain evidence="2">LMS2-1</strain>
    </source>
</reference>
<dbReference type="HOGENOM" id="CLU_037483_0_0_9"/>
<dbReference type="InterPro" id="IPR036188">
    <property type="entry name" value="FAD/NAD-bd_sf"/>
</dbReference>
<accession>C2JTU9</accession>
<organism evidence="2 3">
    <name type="scientific">Lacticaseibacillus rhamnosus (strain LMS2-1)</name>
    <dbReference type="NCBI Taxonomy" id="525361"/>
    <lineage>
        <taxon>Bacteria</taxon>
        <taxon>Bacillati</taxon>
        <taxon>Bacillota</taxon>
        <taxon>Bacilli</taxon>
        <taxon>Lactobacillales</taxon>
        <taxon>Lactobacillaceae</taxon>
        <taxon>Lacticaseibacillus</taxon>
    </lineage>
</organism>
<evidence type="ECO:0000256" key="1">
    <source>
        <dbReference type="ARBA" id="ARBA00023002"/>
    </source>
</evidence>
<dbReference type="Proteomes" id="UP000004525">
    <property type="component" value="Unassembled WGS sequence"/>
</dbReference>
<dbReference type="Pfam" id="PF13738">
    <property type="entry name" value="Pyr_redox_3"/>
    <property type="match status" value="1"/>
</dbReference>
<sequence>MTKGAIWMNQMTIIGGGAAGVGIGIMLEQLGCSQFQILEQEEIGASFRRWPKETRFITPSFTSNGFGMPDLNAVSMETSPAYTLGAEHLSGSQFADYLKLLADTYALPIAEHTRVGAISPTTEGYQLETNHGVVTTKYLIMAVGQYAFPKLTDHPENVIHYQQVTSWQDLTGKTQIVIGGNESGVDAAINLATLGHKVLLLTKETGLNAASADPSIRLAPYTRRRFLDLPAEVANRITLQEKIALKTVTRTQDSQYQLWFTDGRTITTPYKPVLCTGFDAGPLKLWPQLFENNDGEIALNDVDESTQAKNVFVAGPDVRHEDAIFCYIYKFRQRFGVIVNEIAKREQWDIGDFVKISRANSFYLDDCATCDVACDC</sequence>
<protein>
    <recommendedName>
        <fullName evidence="4">Monooxygenase</fullName>
    </recommendedName>
</protein>
<dbReference type="PANTHER" id="PTHR43539">
    <property type="entry name" value="FLAVIN-BINDING MONOOXYGENASE-LIKE PROTEIN (AFU_ORTHOLOGUE AFUA_4G09220)"/>
    <property type="match status" value="1"/>
</dbReference>
<name>C2JTU9_LACRM</name>
<dbReference type="Gene3D" id="3.50.50.60">
    <property type="entry name" value="FAD/NAD(P)-binding domain"/>
    <property type="match status" value="2"/>
</dbReference>
<dbReference type="SUPFAM" id="SSF51905">
    <property type="entry name" value="FAD/NAD(P)-binding domain"/>
    <property type="match status" value="2"/>
</dbReference>
<dbReference type="EMBL" id="ACIZ01000017">
    <property type="protein sequence ID" value="EEN81511.1"/>
    <property type="molecule type" value="Genomic_DNA"/>
</dbReference>
<dbReference type="InterPro" id="IPR050982">
    <property type="entry name" value="Auxin_biosynth/cation_transpt"/>
</dbReference>
<dbReference type="AlphaFoldDB" id="C2JTU9"/>
<keyword evidence="1" id="KW-0560">Oxidoreductase</keyword>